<keyword evidence="5 6" id="KW-1015">Disulfide bond</keyword>
<feature type="signal peptide" evidence="6">
    <location>
        <begin position="1"/>
        <end position="19"/>
    </location>
</feature>
<feature type="chain" id="PRO_5023112569" description="Hydrophobin" evidence="6">
    <location>
        <begin position="20"/>
        <end position="140"/>
    </location>
</feature>
<keyword evidence="4 6" id="KW-0964">Secreted</keyword>
<accession>A0A5C3L6R0</accession>
<evidence type="ECO:0000256" key="2">
    <source>
        <dbReference type="ARBA" id="ARBA00010446"/>
    </source>
</evidence>
<keyword evidence="8" id="KW-1185">Reference proteome</keyword>
<keyword evidence="6" id="KW-0732">Signal</keyword>
<dbReference type="GO" id="GO:0005199">
    <property type="term" value="F:structural constituent of cell wall"/>
    <property type="evidence" value="ECO:0007669"/>
    <property type="project" value="InterPro"/>
</dbReference>
<evidence type="ECO:0000256" key="6">
    <source>
        <dbReference type="RuleBase" id="RU365009"/>
    </source>
</evidence>
<dbReference type="STRING" id="230819.A0A5C3L6R0"/>
<evidence type="ECO:0000313" key="7">
    <source>
        <dbReference type="EMBL" id="TFK28332.1"/>
    </source>
</evidence>
<gene>
    <name evidence="7" type="ORF">FA15DRAFT_701218</name>
</gene>
<evidence type="ECO:0000256" key="4">
    <source>
        <dbReference type="ARBA" id="ARBA00022525"/>
    </source>
</evidence>
<keyword evidence="3 6" id="KW-0134">Cell wall</keyword>
<dbReference type="EMBL" id="ML210157">
    <property type="protein sequence ID" value="TFK28332.1"/>
    <property type="molecule type" value="Genomic_DNA"/>
</dbReference>
<comment type="subcellular location">
    <subcellularLocation>
        <location evidence="1 6">Secreted</location>
        <location evidence="1 6">Cell wall</location>
    </subcellularLocation>
</comment>
<dbReference type="CDD" id="cd23507">
    <property type="entry name" value="hydrophobin_I"/>
    <property type="match status" value="1"/>
</dbReference>
<dbReference type="AlphaFoldDB" id="A0A5C3L6R0"/>
<evidence type="ECO:0000256" key="5">
    <source>
        <dbReference type="ARBA" id="ARBA00023157"/>
    </source>
</evidence>
<dbReference type="OrthoDB" id="4225815at2759"/>
<name>A0A5C3L6R0_COPMA</name>
<comment type="similarity">
    <text evidence="2 6">Belongs to the fungal hydrophobin family.</text>
</comment>
<protein>
    <recommendedName>
        <fullName evidence="6">Hydrophobin</fullName>
    </recommendedName>
</protein>
<proteinExistence type="inferred from homology"/>
<dbReference type="Proteomes" id="UP000307440">
    <property type="component" value="Unassembled WGS sequence"/>
</dbReference>
<organism evidence="7 8">
    <name type="scientific">Coprinopsis marcescibilis</name>
    <name type="common">Agaric fungus</name>
    <name type="synonym">Psathyrella marcescibilis</name>
    <dbReference type="NCBI Taxonomy" id="230819"/>
    <lineage>
        <taxon>Eukaryota</taxon>
        <taxon>Fungi</taxon>
        <taxon>Dikarya</taxon>
        <taxon>Basidiomycota</taxon>
        <taxon>Agaricomycotina</taxon>
        <taxon>Agaricomycetes</taxon>
        <taxon>Agaricomycetidae</taxon>
        <taxon>Agaricales</taxon>
        <taxon>Agaricineae</taxon>
        <taxon>Psathyrellaceae</taxon>
        <taxon>Coprinopsis</taxon>
    </lineage>
</organism>
<evidence type="ECO:0000313" key="8">
    <source>
        <dbReference type="Proteomes" id="UP000307440"/>
    </source>
</evidence>
<evidence type="ECO:0000256" key="1">
    <source>
        <dbReference type="ARBA" id="ARBA00004191"/>
    </source>
</evidence>
<dbReference type="InterPro" id="IPR001338">
    <property type="entry name" value="Class_I_Hydrophobin"/>
</dbReference>
<reference evidence="7 8" key="1">
    <citation type="journal article" date="2019" name="Nat. Ecol. Evol.">
        <title>Megaphylogeny resolves global patterns of mushroom evolution.</title>
        <authorList>
            <person name="Varga T."/>
            <person name="Krizsan K."/>
            <person name="Foldi C."/>
            <person name="Dima B."/>
            <person name="Sanchez-Garcia M."/>
            <person name="Sanchez-Ramirez S."/>
            <person name="Szollosi G.J."/>
            <person name="Szarkandi J.G."/>
            <person name="Papp V."/>
            <person name="Albert L."/>
            <person name="Andreopoulos W."/>
            <person name="Angelini C."/>
            <person name="Antonin V."/>
            <person name="Barry K.W."/>
            <person name="Bougher N.L."/>
            <person name="Buchanan P."/>
            <person name="Buyck B."/>
            <person name="Bense V."/>
            <person name="Catcheside P."/>
            <person name="Chovatia M."/>
            <person name="Cooper J."/>
            <person name="Damon W."/>
            <person name="Desjardin D."/>
            <person name="Finy P."/>
            <person name="Geml J."/>
            <person name="Haridas S."/>
            <person name="Hughes K."/>
            <person name="Justo A."/>
            <person name="Karasinski D."/>
            <person name="Kautmanova I."/>
            <person name="Kiss B."/>
            <person name="Kocsube S."/>
            <person name="Kotiranta H."/>
            <person name="LaButti K.M."/>
            <person name="Lechner B.E."/>
            <person name="Liimatainen K."/>
            <person name="Lipzen A."/>
            <person name="Lukacs Z."/>
            <person name="Mihaltcheva S."/>
            <person name="Morgado L.N."/>
            <person name="Niskanen T."/>
            <person name="Noordeloos M.E."/>
            <person name="Ohm R.A."/>
            <person name="Ortiz-Santana B."/>
            <person name="Ovrebo C."/>
            <person name="Racz N."/>
            <person name="Riley R."/>
            <person name="Savchenko A."/>
            <person name="Shiryaev A."/>
            <person name="Soop K."/>
            <person name="Spirin V."/>
            <person name="Szebenyi C."/>
            <person name="Tomsovsky M."/>
            <person name="Tulloss R.E."/>
            <person name="Uehling J."/>
            <person name="Grigoriev I.V."/>
            <person name="Vagvolgyi C."/>
            <person name="Papp T."/>
            <person name="Martin F.M."/>
            <person name="Miettinen O."/>
            <person name="Hibbett D.S."/>
            <person name="Nagy L.G."/>
        </authorList>
    </citation>
    <scope>NUCLEOTIDE SEQUENCE [LARGE SCALE GENOMIC DNA]</scope>
    <source>
        <strain evidence="7 8">CBS 121175</strain>
    </source>
</reference>
<sequence>MKVAFIVTLLSLFVTFAAAIPRGINAQRMARGMSPLPPVRRRATPAHAAARAAPSNVSQCNGGTVKCCNSVASSNDSSAGLIAGLLGIALPLNSIVGLGCTTLNVIGVGGSSCSKQTVCCNGNSFGALISLGCTPISLGA</sequence>
<dbReference type="SMART" id="SM00075">
    <property type="entry name" value="HYDRO"/>
    <property type="match status" value="1"/>
</dbReference>
<dbReference type="GO" id="GO:0009277">
    <property type="term" value="C:fungal-type cell wall"/>
    <property type="evidence" value="ECO:0007669"/>
    <property type="project" value="InterPro"/>
</dbReference>
<dbReference type="Pfam" id="PF01185">
    <property type="entry name" value="Hydrophobin"/>
    <property type="match status" value="1"/>
</dbReference>
<evidence type="ECO:0000256" key="3">
    <source>
        <dbReference type="ARBA" id="ARBA00022512"/>
    </source>
</evidence>